<protein>
    <submittedName>
        <fullName evidence="1">Uncharacterized protein</fullName>
    </submittedName>
</protein>
<dbReference type="Proteomes" id="UP000054624">
    <property type="component" value="Unassembled WGS sequence"/>
</dbReference>
<accession>A0A158DZ59</accession>
<organism evidence="1 2">
    <name type="scientific">Caballeronia temeraria</name>
    <dbReference type="NCBI Taxonomy" id="1777137"/>
    <lineage>
        <taxon>Bacteria</taxon>
        <taxon>Pseudomonadati</taxon>
        <taxon>Pseudomonadota</taxon>
        <taxon>Betaproteobacteria</taxon>
        <taxon>Burkholderiales</taxon>
        <taxon>Burkholderiaceae</taxon>
        <taxon>Caballeronia</taxon>
    </lineage>
</organism>
<dbReference type="EMBL" id="FCOI02000067">
    <property type="protein sequence ID" value="SAK99486.1"/>
    <property type="molecule type" value="Genomic_DNA"/>
</dbReference>
<reference evidence="2" key="1">
    <citation type="submission" date="2016-01" db="EMBL/GenBank/DDBJ databases">
        <authorList>
            <person name="Peeters Charlotte."/>
        </authorList>
    </citation>
    <scope>NUCLEOTIDE SEQUENCE [LARGE SCALE GENOMIC DNA]</scope>
</reference>
<name>A0A158DZ59_9BURK</name>
<proteinExistence type="predicted"/>
<keyword evidence="2" id="KW-1185">Reference proteome</keyword>
<gene>
    <name evidence="1" type="ORF">AWB76_07728</name>
</gene>
<sequence length="123" mass="13533">MAGGRQECQCCGFCWSRGRAGSAATYRFDSPEKVGSTHSCHQRSRELGYLAQRVGTCQIEFAGECHQVFQVDCLDGSGARRLHGELMTTIYIDGVANDENAALSVWRFCPGCHQPLLQFRALG</sequence>
<evidence type="ECO:0000313" key="1">
    <source>
        <dbReference type="EMBL" id="SAK99486.1"/>
    </source>
</evidence>
<dbReference type="AlphaFoldDB" id="A0A158DZ59"/>
<evidence type="ECO:0000313" key="2">
    <source>
        <dbReference type="Proteomes" id="UP000054624"/>
    </source>
</evidence>